<dbReference type="EMBL" id="SWBO01000001">
    <property type="protein sequence ID" value="TKC03119.1"/>
    <property type="molecule type" value="Genomic_DNA"/>
</dbReference>
<dbReference type="RefSeq" id="WP_136873415.1">
    <property type="nucleotide sequence ID" value="NZ_SWBO01000001.1"/>
</dbReference>
<keyword evidence="2" id="KW-1185">Reference proteome</keyword>
<proteinExistence type="predicted"/>
<evidence type="ECO:0000313" key="1">
    <source>
        <dbReference type="EMBL" id="TKC03119.1"/>
    </source>
</evidence>
<protein>
    <submittedName>
        <fullName evidence="1">Uncharacterized protein</fullName>
    </submittedName>
</protein>
<accession>A0A4U1C9F4</accession>
<organism evidence="1 2">
    <name type="scientific">Pedobacter cryotolerans</name>
    <dbReference type="NCBI Taxonomy" id="2571270"/>
    <lineage>
        <taxon>Bacteria</taxon>
        <taxon>Pseudomonadati</taxon>
        <taxon>Bacteroidota</taxon>
        <taxon>Sphingobacteriia</taxon>
        <taxon>Sphingobacteriales</taxon>
        <taxon>Sphingobacteriaceae</taxon>
        <taxon>Pedobacter</taxon>
    </lineage>
</organism>
<dbReference type="OrthoDB" id="944975at2"/>
<sequence>MTDENNKSVRFNALTGDKFEKVALKLGRNKRLVFVQMVDYFYRSKKDPLDVNDELLKNTLLKNHRDYIGFIKTQETDLLIPTKREVDRMVQSQKKLLDYFNANVIRHNKDLLENQRLQIDKFSKSDELMSLIVTKLDTREKMKNKFIYIIENYIRIRDSFTLMTPGKEREELINKTIQQVNQL</sequence>
<dbReference type="InterPro" id="IPR048012">
    <property type="entry name" value="BfmA-like_N"/>
</dbReference>
<dbReference type="NCBIfam" id="NF041200">
    <property type="entry name" value="mob_BfmA_Nterm"/>
    <property type="match status" value="1"/>
</dbReference>
<gene>
    <name evidence="1" type="ORF">FA045_00685</name>
</gene>
<name>A0A4U1C9F4_9SPHI</name>
<dbReference type="AlphaFoldDB" id="A0A4U1C9F4"/>
<comment type="caution">
    <text evidence="1">The sequence shown here is derived from an EMBL/GenBank/DDBJ whole genome shotgun (WGS) entry which is preliminary data.</text>
</comment>
<dbReference type="Proteomes" id="UP000310477">
    <property type="component" value="Unassembled WGS sequence"/>
</dbReference>
<reference evidence="1 2" key="1">
    <citation type="submission" date="2019-04" db="EMBL/GenBank/DDBJ databases">
        <title>Pedobacter sp. AR-2-6 sp. nov., isolated from Arctic soil.</title>
        <authorList>
            <person name="Dahal R.H."/>
            <person name="Kim D.-U."/>
        </authorList>
    </citation>
    <scope>NUCLEOTIDE SEQUENCE [LARGE SCALE GENOMIC DNA]</scope>
    <source>
        <strain evidence="1 2">AR-2-6</strain>
    </source>
</reference>
<evidence type="ECO:0000313" key="2">
    <source>
        <dbReference type="Proteomes" id="UP000310477"/>
    </source>
</evidence>